<accession>A0A511V8I0</accession>
<proteinExistence type="predicted"/>
<sequence length="45" mass="5184">MEKPLLEVFFYVGMNTCMKSEKGSDEQYGRNKRKAAGETVPERDL</sequence>
<dbReference type="Proteomes" id="UP000321157">
    <property type="component" value="Unassembled WGS sequence"/>
</dbReference>
<keyword evidence="3" id="KW-1185">Reference proteome</keyword>
<organism evidence="2 3">
    <name type="scientific">Aneurinibacillus danicus</name>
    <dbReference type="NCBI Taxonomy" id="267746"/>
    <lineage>
        <taxon>Bacteria</taxon>
        <taxon>Bacillati</taxon>
        <taxon>Bacillota</taxon>
        <taxon>Bacilli</taxon>
        <taxon>Bacillales</taxon>
        <taxon>Paenibacillaceae</taxon>
        <taxon>Aneurinibacillus group</taxon>
        <taxon>Aneurinibacillus</taxon>
    </lineage>
</organism>
<feature type="region of interest" description="Disordered" evidence="1">
    <location>
        <begin position="20"/>
        <end position="45"/>
    </location>
</feature>
<gene>
    <name evidence="2" type="ORF">ADA01nite_09720</name>
</gene>
<reference evidence="2 3" key="1">
    <citation type="submission" date="2019-07" db="EMBL/GenBank/DDBJ databases">
        <title>Whole genome shotgun sequence of Aneurinibacillus danicus NBRC 102444.</title>
        <authorList>
            <person name="Hosoyama A."/>
            <person name="Uohara A."/>
            <person name="Ohji S."/>
            <person name="Ichikawa N."/>
        </authorList>
    </citation>
    <scope>NUCLEOTIDE SEQUENCE [LARGE SCALE GENOMIC DNA]</scope>
    <source>
        <strain evidence="2 3">NBRC 102444</strain>
    </source>
</reference>
<comment type="caution">
    <text evidence="2">The sequence shown here is derived from an EMBL/GenBank/DDBJ whole genome shotgun (WGS) entry which is preliminary data.</text>
</comment>
<evidence type="ECO:0000313" key="2">
    <source>
        <dbReference type="EMBL" id="GEN33512.1"/>
    </source>
</evidence>
<name>A0A511V8I0_9BACL</name>
<dbReference type="EMBL" id="BJXX01000047">
    <property type="protein sequence ID" value="GEN33512.1"/>
    <property type="molecule type" value="Genomic_DNA"/>
</dbReference>
<evidence type="ECO:0000313" key="3">
    <source>
        <dbReference type="Proteomes" id="UP000321157"/>
    </source>
</evidence>
<evidence type="ECO:0000256" key="1">
    <source>
        <dbReference type="SAM" id="MobiDB-lite"/>
    </source>
</evidence>
<protein>
    <submittedName>
        <fullName evidence="2">Uncharacterized protein</fullName>
    </submittedName>
</protein>
<feature type="compositionally biased region" description="Basic and acidic residues" evidence="1">
    <location>
        <begin position="20"/>
        <end position="29"/>
    </location>
</feature>
<dbReference type="RefSeq" id="WP_170230150.1">
    <property type="nucleotide sequence ID" value="NZ_BJXX01000047.1"/>
</dbReference>
<dbReference type="AlphaFoldDB" id="A0A511V8I0"/>